<evidence type="ECO:0000313" key="3">
    <source>
        <dbReference type="Proteomes" id="UP000001421"/>
    </source>
</evidence>
<sequence>MRLPRSERPSTTAPPMTESARPTPATILLYTEEQRGNQWVESIVVGMLSDISGADKLVVIKDPHSGIKFVYRVEHDCNNLDAAAITELDETHFDGKRTTAINGMNYRMGNPDSAMKLLRAKPRWIQDKGAVLSVLLRNAAARSTSFVSRRIDRERLTRVPADVPVERLPQP</sequence>
<organism evidence="2 3">
    <name type="scientific">Bordetella parapertussis (strain 12822 / ATCC BAA-587 / NCTC 13253)</name>
    <dbReference type="NCBI Taxonomy" id="257311"/>
    <lineage>
        <taxon>Bacteria</taxon>
        <taxon>Pseudomonadati</taxon>
        <taxon>Pseudomonadota</taxon>
        <taxon>Betaproteobacteria</taxon>
        <taxon>Burkholderiales</taxon>
        <taxon>Alcaligenaceae</taxon>
        <taxon>Bordetella</taxon>
    </lineage>
</organism>
<reference evidence="2 3" key="1">
    <citation type="journal article" date="2003" name="Nat. Genet.">
        <title>Comparative analysis of the genome sequences of Bordetella pertussis, Bordetella parapertussis and Bordetella bronchiseptica.</title>
        <authorList>
            <person name="Parkhill J."/>
            <person name="Sebaihia M."/>
            <person name="Preston A."/>
            <person name="Murphy L.D."/>
            <person name="Thomson N.R."/>
            <person name="Harris D.E."/>
            <person name="Holden M.T.G."/>
            <person name="Churcher C.M."/>
            <person name="Bentley S.D."/>
            <person name="Mungall K.L."/>
            <person name="Cerdeno-Tarraga A.-M."/>
            <person name="Temple L."/>
            <person name="James K.D."/>
            <person name="Harris B."/>
            <person name="Quail M.A."/>
            <person name="Achtman M."/>
            <person name="Atkin R."/>
            <person name="Baker S."/>
            <person name="Basham D."/>
            <person name="Bason N."/>
            <person name="Cherevach I."/>
            <person name="Chillingworth T."/>
            <person name="Collins M."/>
            <person name="Cronin A."/>
            <person name="Davis P."/>
            <person name="Doggett J."/>
            <person name="Feltwell T."/>
            <person name="Goble A."/>
            <person name="Hamlin N."/>
            <person name="Hauser H."/>
            <person name="Holroyd S."/>
            <person name="Jagels K."/>
            <person name="Leather S."/>
            <person name="Moule S."/>
            <person name="Norberczak H."/>
            <person name="O'Neil S."/>
            <person name="Ormond D."/>
            <person name="Price C."/>
            <person name="Rabbinowitsch E."/>
            <person name="Rutter S."/>
            <person name="Sanders M."/>
            <person name="Saunders D."/>
            <person name="Seeger K."/>
            <person name="Sharp S."/>
            <person name="Simmonds M."/>
            <person name="Skelton J."/>
            <person name="Squares R."/>
            <person name="Squares S."/>
            <person name="Stevens K."/>
            <person name="Unwin L."/>
            <person name="Whitehead S."/>
            <person name="Barrell B.G."/>
            <person name="Maskell D.J."/>
        </authorList>
    </citation>
    <scope>NUCLEOTIDE SEQUENCE [LARGE SCALE GENOMIC DNA]</scope>
    <source>
        <strain evidence="2 3">12822 / ATCC BAA-587 / NCTC 13253</strain>
    </source>
</reference>
<accession>Q7W6I6</accession>
<dbReference type="Proteomes" id="UP000001421">
    <property type="component" value="Chromosome"/>
</dbReference>
<evidence type="ECO:0000256" key="1">
    <source>
        <dbReference type="SAM" id="MobiDB-lite"/>
    </source>
</evidence>
<name>Q7W6I6_BORPA</name>
<dbReference type="AlphaFoldDB" id="Q7W6I6"/>
<feature type="region of interest" description="Disordered" evidence="1">
    <location>
        <begin position="1"/>
        <end position="23"/>
    </location>
</feature>
<dbReference type="HOGENOM" id="CLU_1640086_0_0_4"/>
<dbReference type="KEGG" id="bpa:BPP2923"/>
<proteinExistence type="predicted"/>
<protein>
    <submittedName>
        <fullName evidence="2">Uncharacterized protein</fullName>
    </submittedName>
</protein>
<dbReference type="EMBL" id="BX640432">
    <property type="protein sequence ID" value="CAE38216.1"/>
    <property type="molecule type" value="Genomic_DNA"/>
</dbReference>
<evidence type="ECO:0000313" key="2">
    <source>
        <dbReference type="EMBL" id="CAE38216.1"/>
    </source>
</evidence>
<gene>
    <name evidence="2" type="ordered locus">BPP2923</name>
</gene>